<dbReference type="EMBL" id="LLYZ01000004">
    <property type="protein sequence ID" value="KQK26312.1"/>
    <property type="molecule type" value="Genomic_DNA"/>
</dbReference>
<protein>
    <recommendedName>
        <fullName evidence="3">Lipopolysaccharide core biosynthesis protein rfaS</fullName>
    </recommendedName>
</protein>
<reference evidence="1 2" key="1">
    <citation type="submission" date="2015-10" db="EMBL/GenBank/DDBJ databases">
        <title>Chryseobacterium aquaticum genome.</title>
        <authorList>
            <person name="Newman J.D."/>
            <person name="Ferguson M.B."/>
            <person name="Miller J.R."/>
        </authorList>
    </citation>
    <scope>NUCLEOTIDE SEQUENCE [LARGE SCALE GENOMIC DNA]</scope>
    <source>
        <strain evidence="1 2">KCTC 12483</strain>
    </source>
</reference>
<gene>
    <name evidence="1" type="ORF">AR438_05930</name>
</gene>
<sequence>MQRLLKTEKMQEEKKIILLITYDNWGFNQYIADALEEKNYTVKHIDFHSFRYKYPSFFHKAFNFFTKNLGIANLKKNYYNQTILNEIKNLSTIDTSIYIKADFLSEKTIRAVNKKSQKSVLIISDSINRYPQTKNIISLFDKVFSFEKRDCKKYDLRFKTNFIYKTSNNTTSEYQYKVFNISSFDKRFPVIKKIAEALYKMKIKSKIIIFTSKENSEPYWEFSKKPLSIEENNQLLQESEIMLDVSRDGQDGLSFRVFESLGLKKKLITTNKDIVNYDFYDPENIFVIDNIDDIKIPTSFFETPYIDVPQNILSKYLIENWVNELVE</sequence>
<dbReference type="STRING" id="452084.AR438_05930"/>
<comment type="caution">
    <text evidence="1">The sequence shown here is derived from an EMBL/GenBank/DDBJ whole genome shotgun (WGS) entry which is preliminary data.</text>
</comment>
<keyword evidence="2" id="KW-1185">Reference proteome</keyword>
<dbReference type="Proteomes" id="UP000051682">
    <property type="component" value="Unassembled WGS sequence"/>
</dbReference>
<evidence type="ECO:0008006" key="3">
    <source>
        <dbReference type="Google" id="ProtNLM"/>
    </source>
</evidence>
<evidence type="ECO:0000313" key="1">
    <source>
        <dbReference type="EMBL" id="KQK26312.1"/>
    </source>
</evidence>
<evidence type="ECO:0000313" key="2">
    <source>
        <dbReference type="Proteomes" id="UP000051682"/>
    </source>
</evidence>
<accession>A0A0Q3HU16</accession>
<dbReference type="AlphaFoldDB" id="A0A0Q3HU16"/>
<name>A0A0Q3HU16_9FLAO</name>
<organism evidence="1 2">
    <name type="scientific">Chryseobacterium aquaticum</name>
    <dbReference type="NCBI Taxonomy" id="452084"/>
    <lineage>
        <taxon>Bacteria</taxon>
        <taxon>Pseudomonadati</taxon>
        <taxon>Bacteroidota</taxon>
        <taxon>Flavobacteriia</taxon>
        <taxon>Flavobacteriales</taxon>
        <taxon>Weeksellaceae</taxon>
        <taxon>Chryseobacterium group</taxon>
        <taxon>Chryseobacterium</taxon>
    </lineage>
</organism>
<proteinExistence type="predicted"/>